<accession>A0ABV7D4D4</accession>
<dbReference type="Gene3D" id="3.40.309.10">
    <property type="entry name" value="Aldehyde Dehydrogenase, Chain A, domain 2"/>
    <property type="match status" value="1"/>
</dbReference>
<reference evidence="6" key="1">
    <citation type="journal article" date="2019" name="Int. J. Syst. Evol. Microbiol.">
        <title>The Global Catalogue of Microorganisms (GCM) 10K type strain sequencing project: providing services to taxonomists for standard genome sequencing and annotation.</title>
        <authorList>
            <consortium name="The Broad Institute Genomics Platform"/>
            <consortium name="The Broad Institute Genome Sequencing Center for Infectious Disease"/>
            <person name="Wu L."/>
            <person name="Ma J."/>
        </authorList>
    </citation>
    <scope>NUCLEOTIDE SEQUENCE [LARGE SCALE GENOMIC DNA]</scope>
    <source>
        <strain evidence="6">KCTC 62164</strain>
    </source>
</reference>
<keyword evidence="2" id="KW-0560">Oxidoreductase</keyword>
<evidence type="ECO:0000313" key="6">
    <source>
        <dbReference type="Proteomes" id="UP001595444"/>
    </source>
</evidence>
<dbReference type="Pfam" id="PF00171">
    <property type="entry name" value="Aldedh"/>
    <property type="match status" value="1"/>
</dbReference>
<comment type="similarity">
    <text evidence="1">Belongs to the aldehyde dehydrogenase family.</text>
</comment>
<organism evidence="5 6">
    <name type="scientific">Kordiimonas pumila</name>
    <dbReference type="NCBI Taxonomy" id="2161677"/>
    <lineage>
        <taxon>Bacteria</taxon>
        <taxon>Pseudomonadati</taxon>
        <taxon>Pseudomonadota</taxon>
        <taxon>Alphaproteobacteria</taxon>
        <taxon>Kordiimonadales</taxon>
        <taxon>Kordiimonadaceae</taxon>
        <taxon>Kordiimonas</taxon>
    </lineage>
</organism>
<keyword evidence="3" id="KW-0520">NAD</keyword>
<dbReference type="InterPro" id="IPR016160">
    <property type="entry name" value="Ald_DH_CS_CYS"/>
</dbReference>
<evidence type="ECO:0000313" key="5">
    <source>
        <dbReference type="EMBL" id="MFC3051976.1"/>
    </source>
</evidence>
<dbReference type="RefSeq" id="WP_194215391.1">
    <property type="nucleotide sequence ID" value="NZ_CP061205.1"/>
</dbReference>
<dbReference type="SUPFAM" id="SSF53720">
    <property type="entry name" value="ALDH-like"/>
    <property type="match status" value="1"/>
</dbReference>
<evidence type="ECO:0000259" key="4">
    <source>
        <dbReference type="Pfam" id="PF00171"/>
    </source>
</evidence>
<dbReference type="InterPro" id="IPR016162">
    <property type="entry name" value="Ald_DH_N"/>
</dbReference>
<dbReference type="InterPro" id="IPR015590">
    <property type="entry name" value="Aldehyde_DH_dom"/>
</dbReference>
<comment type="caution">
    <text evidence="5">The sequence shown here is derived from an EMBL/GenBank/DDBJ whole genome shotgun (WGS) entry which is preliminary data.</text>
</comment>
<gene>
    <name evidence="5" type="ORF">ACFOKA_08665</name>
</gene>
<sequence length="486" mass="52282">MSNRFIVEGVSISPDHLIGGKRVPSKETFAVHSPLNWSVELGRIARGDGETAQQAVAAAEQAFPAWAALSSAERATYLHRLADLIEERKEDLAIVECMDMAMLHESLRLRLIPRGALNFRNYADLAVDYKERVWSSKGTANRVVRMPAGPTVIITPWNAPFMLSTWKCAPALAAGNTVILKPAEWSPLSAALLGDLIVEAGFPAGVFNIVQGIGEEVGAGLVSDPRVRRISFTGSPETAVHIGVAAAKNIVPFTAELGGKGPLIVFEDADIDAAAKKAAGQFDDSGQVCLAGTRILVQASIRDKFLELFHHYADQHVMGDSRDESTTISPMIHPVHMARVAGFVERARKNGDTIVRGGKVFKEGGLWYEPTLIEPKSNASEVVQSEIFGPVLTFQTFVDEADAVRLANSTKYGLSGIVYTSSAERAERMGLAIRAGTVWVNCFLVRDLTAPFGGVGTSGIGREGGDYALDFHSELKTIQILDGSVA</sequence>
<dbReference type="InterPro" id="IPR016161">
    <property type="entry name" value="Ald_DH/histidinol_DH"/>
</dbReference>
<protein>
    <submittedName>
        <fullName evidence="5">Aldehyde dehydrogenase</fullName>
    </submittedName>
</protein>
<dbReference type="CDD" id="cd07093">
    <property type="entry name" value="ALDH_F8_HMSADH"/>
    <property type="match status" value="1"/>
</dbReference>
<dbReference type="PANTHER" id="PTHR43720">
    <property type="entry name" value="2-AMINOMUCONIC SEMIALDEHYDE DEHYDROGENASE"/>
    <property type="match status" value="1"/>
</dbReference>
<proteinExistence type="inferred from homology"/>
<evidence type="ECO:0000256" key="1">
    <source>
        <dbReference type="ARBA" id="ARBA00009986"/>
    </source>
</evidence>
<evidence type="ECO:0000256" key="3">
    <source>
        <dbReference type="ARBA" id="ARBA00023027"/>
    </source>
</evidence>
<dbReference type="PANTHER" id="PTHR43720:SF2">
    <property type="entry name" value="2-AMINOMUCONIC SEMIALDEHYDE DEHYDROGENASE"/>
    <property type="match status" value="1"/>
</dbReference>
<dbReference type="Gene3D" id="3.40.605.10">
    <property type="entry name" value="Aldehyde Dehydrogenase, Chain A, domain 1"/>
    <property type="match status" value="1"/>
</dbReference>
<dbReference type="InterPro" id="IPR016163">
    <property type="entry name" value="Ald_DH_C"/>
</dbReference>
<feature type="domain" description="Aldehyde dehydrogenase" evidence="4">
    <location>
        <begin position="26"/>
        <end position="478"/>
    </location>
</feature>
<dbReference type="Proteomes" id="UP001595444">
    <property type="component" value="Unassembled WGS sequence"/>
</dbReference>
<name>A0ABV7D4D4_9PROT</name>
<keyword evidence="6" id="KW-1185">Reference proteome</keyword>
<dbReference type="PROSITE" id="PS00070">
    <property type="entry name" value="ALDEHYDE_DEHYDR_CYS"/>
    <property type="match status" value="1"/>
</dbReference>
<dbReference type="EMBL" id="JBHRSL010000006">
    <property type="protein sequence ID" value="MFC3051976.1"/>
    <property type="molecule type" value="Genomic_DNA"/>
</dbReference>
<evidence type="ECO:0000256" key="2">
    <source>
        <dbReference type="ARBA" id="ARBA00023002"/>
    </source>
</evidence>